<dbReference type="OrthoDB" id="7328575at2"/>
<dbReference type="PANTHER" id="PTHR43884:SF20">
    <property type="entry name" value="ACYL-COA DEHYDROGENASE FADE28"/>
    <property type="match status" value="1"/>
</dbReference>
<keyword evidence="9" id="KW-1185">Reference proteome</keyword>
<evidence type="ECO:0000256" key="4">
    <source>
        <dbReference type="ARBA" id="ARBA00022827"/>
    </source>
</evidence>
<dbReference type="SUPFAM" id="SSF47203">
    <property type="entry name" value="Acyl-CoA dehydrogenase C-terminal domain-like"/>
    <property type="match status" value="1"/>
</dbReference>
<evidence type="ECO:0000256" key="5">
    <source>
        <dbReference type="ARBA" id="ARBA00023002"/>
    </source>
</evidence>
<feature type="domain" description="Acyl-CoA dehydrogenase/oxidase N-terminal" evidence="7">
    <location>
        <begin position="9"/>
        <end position="93"/>
    </location>
</feature>
<dbReference type="InterPro" id="IPR013786">
    <property type="entry name" value="AcylCoA_DH/ox_N"/>
</dbReference>
<keyword evidence="4" id="KW-0274">FAD</keyword>
<dbReference type="RefSeq" id="WP_145148249.1">
    <property type="nucleotide sequence ID" value="NZ_VNIM01000008.1"/>
</dbReference>
<comment type="caution">
    <text evidence="8">The sequence shown here is derived from an EMBL/GenBank/DDBJ whole genome shotgun (WGS) entry which is preliminary data.</text>
</comment>
<dbReference type="InterPro" id="IPR037069">
    <property type="entry name" value="AcylCoA_DH/ox_N_sf"/>
</dbReference>
<evidence type="ECO:0000259" key="7">
    <source>
        <dbReference type="Pfam" id="PF02771"/>
    </source>
</evidence>
<keyword evidence="5" id="KW-0560">Oxidoreductase</keyword>
<dbReference type="EMBL" id="VNIM01000008">
    <property type="protein sequence ID" value="TVV76639.1"/>
    <property type="molecule type" value="Genomic_DNA"/>
</dbReference>
<dbReference type="Gene3D" id="1.20.140.10">
    <property type="entry name" value="Butyryl-CoA Dehydrogenase, subunit A, domain 3"/>
    <property type="match status" value="1"/>
</dbReference>
<evidence type="ECO:0000313" key="8">
    <source>
        <dbReference type="EMBL" id="TVV76639.1"/>
    </source>
</evidence>
<dbReference type="Gene3D" id="1.10.540.10">
    <property type="entry name" value="Acyl-CoA dehydrogenase/oxidase, N-terminal domain"/>
    <property type="match status" value="1"/>
</dbReference>
<comment type="cofactor">
    <cofactor evidence="1">
        <name>FAD</name>
        <dbReference type="ChEBI" id="CHEBI:57692"/>
    </cofactor>
</comment>
<evidence type="ECO:0000259" key="6">
    <source>
        <dbReference type="Pfam" id="PF00441"/>
    </source>
</evidence>
<proteinExistence type="inferred from homology"/>
<organism evidence="8 9">
    <name type="scientific">Alterirhizorhabdus solaris</name>
    <dbReference type="NCBI Taxonomy" id="2529389"/>
    <lineage>
        <taxon>Bacteria</taxon>
        <taxon>Pseudomonadati</taxon>
        <taxon>Pseudomonadota</taxon>
        <taxon>Alphaproteobacteria</taxon>
        <taxon>Sphingomonadales</taxon>
        <taxon>Rhizorhabdaceae</taxon>
        <taxon>Alterirhizorhabdus</taxon>
    </lineage>
</organism>
<dbReference type="AlphaFoldDB" id="A0A558RB46"/>
<dbReference type="GO" id="GO:0050660">
    <property type="term" value="F:flavin adenine dinucleotide binding"/>
    <property type="evidence" value="ECO:0007669"/>
    <property type="project" value="InterPro"/>
</dbReference>
<dbReference type="InterPro" id="IPR009075">
    <property type="entry name" value="AcylCo_DH/oxidase_C"/>
</dbReference>
<evidence type="ECO:0000256" key="2">
    <source>
        <dbReference type="ARBA" id="ARBA00009347"/>
    </source>
</evidence>
<gene>
    <name evidence="8" type="ORF">FOY91_03675</name>
</gene>
<reference evidence="8 9" key="1">
    <citation type="submission" date="2019-07" db="EMBL/GenBank/DDBJ databases">
        <title>Sphingomonas solaris sp. nov., isolated from a solar panel from Boston, Massachusetts.</title>
        <authorList>
            <person name="Tanner K."/>
            <person name="Pascual J."/>
            <person name="Mancuso C."/>
            <person name="Pereto J."/>
            <person name="Khalil A."/>
            <person name="Vilanova C."/>
        </authorList>
    </citation>
    <scope>NUCLEOTIDE SEQUENCE [LARGE SCALE GENOMIC DNA]</scope>
    <source>
        <strain evidence="8 9">R4DWN</strain>
    </source>
</reference>
<dbReference type="PANTHER" id="PTHR43884">
    <property type="entry name" value="ACYL-COA DEHYDROGENASE"/>
    <property type="match status" value="1"/>
</dbReference>
<dbReference type="Pfam" id="PF02771">
    <property type="entry name" value="Acyl-CoA_dh_N"/>
    <property type="match status" value="1"/>
</dbReference>
<protein>
    <submittedName>
        <fullName evidence="8">Acyl-CoA dehydrogenase</fullName>
    </submittedName>
</protein>
<dbReference type="SUPFAM" id="SSF56645">
    <property type="entry name" value="Acyl-CoA dehydrogenase NM domain-like"/>
    <property type="match status" value="1"/>
</dbReference>
<dbReference type="InterPro" id="IPR036250">
    <property type="entry name" value="AcylCo_DH-like_C"/>
</dbReference>
<dbReference type="Proteomes" id="UP000318681">
    <property type="component" value="Unassembled WGS sequence"/>
</dbReference>
<feature type="domain" description="Acyl-CoA dehydrogenase/oxidase C-terminal" evidence="6">
    <location>
        <begin position="187"/>
        <end position="311"/>
    </location>
</feature>
<name>A0A558RB46_9SPHN</name>
<sequence>MFLAPDGDEVAIASAAAEFLADAMPIDRLHGADGGDMGAPLRQSLGEMGWFALALPENQGGSGLSAVEHVLFFREVGRQCGPVDVLAQSLAAMVATDDTMRAAILSGEAGVALAVNDGAGLRLLGSPDATYALHVSREQARLLSITDIVAPARPALDPATSMRVAEGAAQAPVAETTGEHVWRMGELGAAAMLVGIAEAALDLIVDYAKVRETFGRKIGAYQAVRHPCADMALRAEAARCQLWYAAAAIKEERGDAAVHLDAAKHLANQAAIANADTNIQLHGGIGVTDEHHAHLMLKHALVLGKLFGSKRTLLGRLVNSKVED</sequence>
<evidence type="ECO:0000256" key="1">
    <source>
        <dbReference type="ARBA" id="ARBA00001974"/>
    </source>
</evidence>
<comment type="similarity">
    <text evidence="2">Belongs to the acyl-CoA dehydrogenase family.</text>
</comment>
<keyword evidence="3" id="KW-0285">Flavoprotein</keyword>
<evidence type="ECO:0000256" key="3">
    <source>
        <dbReference type="ARBA" id="ARBA00022630"/>
    </source>
</evidence>
<accession>A0A558RB46</accession>
<dbReference type="Pfam" id="PF00441">
    <property type="entry name" value="Acyl-CoA_dh_1"/>
    <property type="match status" value="1"/>
</dbReference>
<evidence type="ECO:0000313" key="9">
    <source>
        <dbReference type="Proteomes" id="UP000318681"/>
    </source>
</evidence>
<dbReference type="InterPro" id="IPR009100">
    <property type="entry name" value="AcylCoA_DH/oxidase_NM_dom_sf"/>
</dbReference>
<dbReference type="GO" id="GO:0003995">
    <property type="term" value="F:acyl-CoA dehydrogenase activity"/>
    <property type="evidence" value="ECO:0007669"/>
    <property type="project" value="TreeGrafter"/>
</dbReference>